<dbReference type="PATRIC" id="fig|742743.3.peg.1090"/>
<dbReference type="PANTHER" id="PTHR43355:SF2">
    <property type="entry name" value="FLAVIN REDUCTASE (NADPH)"/>
    <property type="match status" value="1"/>
</dbReference>
<evidence type="ECO:0000313" key="2">
    <source>
        <dbReference type="EMBL" id="EHO62991.1"/>
    </source>
</evidence>
<dbReference type="Pfam" id="PF13460">
    <property type="entry name" value="NAD_binding_10"/>
    <property type="match status" value="1"/>
</dbReference>
<dbReference type="EMBL" id="ADLT01000033">
    <property type="protein sequence ID" value="EHO62991.1"/>
    <property type="molecule type" value="Genomic_DNA"/>
</dbReference>
<dbReference type="PANTHER" id="PTHR43355">
    <property type="entry name" value="FLAVIN REDUCTASE (NADPH)"/>
    <property type="match status" value="1"/>
</dbReference>
<organism evidence="2 3">
    <name type="scientific">Dialister succinatiphilus YIT 11850</name>
    <dbReference type="NCBI Taxonomy" id="742743"/>
    <lineage>
        <taxon>Bacteria</taxon>
        <taxon>Bacillati</taxon>
        <taxon>Bacillota</taxon>
        <taxon>Negativicutes</taxon>
        <taxon>Veillonellales</taxon>
        <taxon>Veillonellaceae</taxon>
        <taxon>Dialister</taxon>
    </lineage>
</organism>
<reference evidence="2 3" key="1">
    <citation type="submission" date="2011-11" db="EMBL/GenBank/DDBJ databases">
        <title>The Genome Sequence of Dialister succinatiphilus YIT 11850.</title>
        <authorList>
            <consortium name="The Broad Institute Genome Sequencing Platform"/>
            <person name="Earl A."/>
            <person name="Ward D."/>
            <person name="Feldgarden M."/>
            <person name="Gevers D."/>
            <person name="Morotomi M."/>
            <person name="Young S.K."/>
            <person name="Zeng Q."/>
            <person name="Gargeya S."/>
            <person name="Fitzgerald M."/>
            <person name="Haas B."/>
            <person name="Abouelleil A."/>
            <person name="Alvarado L."/>
            <person name="Arachchi H.M."/>
            <person name="Berlin A."/>
            <person name="Brown A."/>
            <person name="Chapman S.B."/>
            <person name="Dunbar C."/>
            <person name="Gearin G."/>
            <person name="Goldberg J."/>
            <person name="Griggs A."/>
            <person name="Gujja S."/>
            <person name="Heiman D."/>
            <person name="Howarth C."/>
            <person name="Lui A."/>
            <person name="MacDonald P.J.P."/>
            <person name="Montmayeur A."/>
            <person name="Murphy C."/>
            <person name="Neiman D."/>
            <person name="Pearson M."/>
            <person name="Priest M."/>
            <person name="Roberts A."/>
            <person name="Saif S."/>
            <person name="Shea T."/>
            <person name="Sisk P."/>
            <person name="Stolte C."/>
            <person name="Sykes S."/>
            <person name="Wortman J."/>
            <person name="Nusbaum C."/>
            <person name="Birren B."/>
        </authorList>
    </citation>
    <scope>NUCLEOTIDE SEQUENCE [LARGE SCALE GENOMIC DNA]</scope>
    <source>
        <strain evidence="2 3">YIT 11850</strain>
    </source>
</reference>
<dbReference type="InterPro" id="IPR016040">
    <property type="entry name" value="NAD(P)-bd_dom"/>
</dbReference>
<keyword evidence="3" id="KW-1185">Reference proteome</keyword>
<protein>
    <recommendedName>
        <fullName evidence="1">NAD(P)-binding domain-containing protein</fullName>
    </recommendedName>
</protein>
<dbReference type="Gene3D" id="3.40.50.720">
    <property type="entry name" value="NAD(P)-binding Rossmann-like Domain"/>
    <property type="match status" value="1"/>
</dbReference>
<dbReference type="OrthoDB" id="9785372at2"/>
<dbReference type="SUPFAM" id="SSF51735">
    <property type="entry name" value="NAD(P)-binding Rossmann-fold domains"/>
    <property type="match status" value="1"/>
</dbReference>
<feature type="domain" description="NAD(P)-binding" evidence="1">
    <location>
        <begin position="8"/>
        <end position="192"/>
    </location>
</feature>
<dbReference type="RefSeq" id="WP_008859568.1">
    <property type="nucleotide sequence ID" value="NZ_JH591188.1"/>
</dbReference>
<dbReference type="InterPro" id="IPR036291">
    <property type="entry name" value="NAD(P)-bd_dom_sf"/>
</dbReference>
<dbReference type="AlphaFoldDB" id="H1D0D5"/>
<dbReference type="GO" id="GO:0016646">
    <property type="term" value="F:oxidoreductase activity, acting on the CH-NH group of donors, NAD or NADP as acceptor"/>
    <property type="evidence" value="ECO:0007669"/>
    <property type="project" value="TreeGrafter"/>
</dbReference>
<comment type="caution">
    <text evidence="2">The sequence shown here is derived from an EMBL/GenBank/DDBJ whole genome shotgun (WGS) entry which is preliminary data.</text>
</comment>
<sequence>MKIGVIAANGKVGRLIVKEALERGMDVTAIVRSANRTEAKKVIQKDIMALTREDLEGFDVVVDAFGIWDDEKMNLHSVTLNHLADILSGSSTRLLVVGGAGSLYMDKDHSQRLFETADFPKEYLPVSRGQGKSLDELRKRNDVKWTYISPAAEFDPEGKKTGSYVLAGEEFTVNEKGESYISYADYALALVDEAEKGNHIRERISVRK</sequence>
<proteinExistence type="predicted"/>
<evidence type="ECO:0000259" key="1">
    <source>
        <dbReference type="Pfam" id="PF13460"/>
    </source>
</evidence>
<dbReference type="InterPro" id="IPR051606">
    <property type="entry name" value="Polyketide_Oxido-like"/>
</dbReference>
<dbReference type="eggNOG" id="COG2910">
    <property type="taxonomic scope" value="Bacteria"/>
</dbReference>
<dbReference type="Proteomes" id="UP000003277">
    <property type="component" value="Unassembled WGS sequence"/>
</dbReference>
<evidence type="ECO:0000313" key="3">
    <source>
        <dbReference type="Proteomes" id="UP000003277"/>
    </source>
</evidence>
<name>H1D0D5_9FIRM</name>
<dbReference type="HOGENOM" id="CLU_025711_3_2_9"/>
<dbReference type="STRING" id="742743.HMPREF9453_01073"/>
<gene>
    <name evidence="2" type="ORF">HMPREF9453_01073</name>
</gene>
<dbReference type="CDD" id="cd05244">
    <property type="entry name" value="BVR-B_like_SDR_a"/>
    <property type="match status" value="1"/>
</dbReference>
<accession>H1D0D5</accession>